<accession>A0A7W5JUM3</accession>
<dbReference type="EMBL" id="JACHZG010000001">
    <property type="protein sequence ID" value="MBB3326117.1"/>
    <property type="molecule type" value="Genomic_DNA"/>
</dbReference>
<evidence type="ECO:0000313" key="2">
    <source>
        <dbReference type="EMBL" id="MBB3326117.1"/>
    </source>
</evidence>
<dbReference type="GO" id="GO:0016747">
    <property type="term" value="F:acyltransferase activity, transferring groups other than amino-acyl groups"/>
    <property type="evidence" value="ECO:0007669"/>
    <property type="project" value="InterPro"/>
</dbReference>
<proteinExistence type="predicted"/>
<dbReference type="InterPro" id="IPR025289">
    <property type="entry name" value="DUF4081"/>
</dbReference>
<dbReference type="AlphaFoldDB" id="A0A7W5JUM3"/>
<gene>
    <name evidence="2" type="ORF">FHX39_001061</name>
</gene>
<dbReference type="Proteomes" id="UP000565572">
    <property type="component" value="Unassembled WGS sequence"/>
</dbReference>
<dbReference type="Pfam" id="PF13312">
    <property type="entry name" value="DUF4081"/>
    <property type="match status" value="1"/>
</dbReference>
<dbReference type="Pfam" id="PF00583">
    <property type="entry name" value="Acetyltransf_1"/>
    <property type="match status" value="1"/>
</dbReference>
<dbReference type="SUPFAM" id="SSF55729">
    <property type="entry name" value="Acyl-CoA N-acyltransferases (Nat)"/>
    <property type="match status" value="1"/>
</dbReference>
<dbReference type="PROSITE" id="PS51186">
    <property type="entry name" value="GNAT"/>
    <property type="match status" value="1"/>
</dbReference>
<dbReference type="InterPro" id="IPR016181">
    <property type="entry name" value="Acyl_CoA_acyltransferase"/>
</dbReference>
<sequence>MTSTRAGGGIGLRDRGSVRVLGRDDVPAAVRVLSARPVENVFVAARVRAAGLDPATLGCQVWGYERDGALTALCHAGSNLVPVNADDEALQAWTEYAGRQRMCASIIGPAETATRFWRMLGDRWGPSWSEVRDVRPHQPVMTIVGDPLIEPDPRVRRVTLEHWDAYTEAAIKMYTEEIGVSPVSGNSAGYRFYVRQLISSGRAFALFDGEKVLFKADLGSVSGSVCQVQGVWLDPELRGRGMAPAAMAAVVKLARTVVPTVSLYVNDYNHAARATYDRVGFTQVGEFATIHY</sequence>
<evidence type="ECO:0000313" key="3">
    <source>
        <dbReference type="Proteomes" id="UP000565572"/>
    </source>
</evidence>
<dbReference type="RefSeq" id="WP_332836677.1">
    <property type="nucleotide sequence ID" value="NZ_JACHZG010000001.1"/>
</dbReference>
<dbReference type="InterPro" id="IPR000182">
    <property type="entry name" value="GNAT_dom"/>
</dbReference>
<evidence type="ECO:0000259" key="1">
    <source>
        <dbReference type="PROSITE" id="PS51186"/>
    </source>
</evidence>
<dbReference type="PIRSF" id="PIRSF021603">
    <property type="entry name" value="UCP21603_acetyltransf"/>
    <property type="match status" value="1"/>
</dbReference>
<name>A0A7W5JUM3_9ACTN</name>
<reference evidence="2 3" key="1">
    <citation type="submission" date="2020-08" db="EMBL/GenBank/DDBJ databases">
        <title>Sequencing the genomes of 1000 actinobacteria strains.</title>
        <authorList>
            <person name="Klenk H.-P."/>
        </authorList>
    </citation>
    <scope>NUCLEOTIDE SEQUENCE [LARGE SCALE GENOMIC DNA]</scope>
    <source>
        <strain evidence="2 3">DSM 11053</strain>
    </source>
</reference>
<feature type="domain" description="N-acetyltransferase" evidence="1">
    <location>
        <begin position="153"/>
        <end position="292"/>
    </location>
</feature>
<organism evidence="2 3">
    <name type="scientific">Microlunatus antarcticus</name>
    <dbReference type="NCBI Taxonomy" id="53388"/>
    <lineage>
        <taxon>Bacteria</taxon>
        <taxon>Bacillati</taxon>
        <taxon>Actinomycetota</taxon>
        <taxon>Actinomycetes</taxon>
        <taxon>Propionibacteriales</taxon>
        <taxon>Propionibacteriaceae</taxon>
        <taxon>Microlunatus</taxon>
    </lineage>
</organism>
<dbReference type="Gene3D" id="3.40.630.30">
    <property type="match status" value="1"/>
</dbReference>
<protein>
    <recommendedName>
        <fullName evidence="1">N-acetyltransferase domain-containing protein</fullName>
    </recommendedName>
</protein>
<dbReference type="InterPro" id="IPR016794">
    <property type="entry name" value="UCP21603_acetyltransf"/>
</dbReference>
<comment type="caution">
    <text evidence="2">The sequence shown here is derived from an EMBL/GenBank/DDBJ whole genome shotgun (WGS) entry which is preliminary data.</text>
</comment>
<keyword evidence="3" id="KW-1185">Reference proteome</keyword>